<keyword evidence="3 7" id="KW-0028">Amino-acid biosynthesis</keyword>
<dbReference type="SUPFAM" id="SSF51735">
    <property type="entry name" value="NAD(P)-binding Rossmann-fold domains"/>
    <property type="match status" value="1"/>
</dbReference>
<dbReference type="GO" id="GO:0005737">
    <property type="term" value="C:cytoplasm"/>
    <property type="evidence" value="ECO:0007669"/>
    <property type="project" value="UniProtKB-SubCell"/>
</dbReference>
<evidence type="ECO:0000256" key="7">
    <source>
        <dbReference type="HAMAP-Rule" id="MF_00150"/>
    </source>
</evidence>
<dbReference type="PANTHER" id="PTHR32338:SF10">
    <property type="entry name" value="N-ACETYL-GAMMA-GLUTAMYL-PHOSPHATE REDUCTASE, CHLOROPLASTIC-RELATED"/>
    <property type="match status" value="1"/>
</dbReference>
<keyword evidence="4 7" id="KW-0521">NADP</keyword>
<dbReference type="Gene3D" id="3.40.50.720">
    <property type="entry name" value="NAD(P)-binding Rossmann-like Domain"/>
    <property type="match status" value="1"/>
</dbReference>
<feature type="active site" evidence="7 8">
    <location>
        <position position="153"/>
    </location>
</feature>
<evidence type="ECO:0000256" key="2">
    <source>
        <dbReference type="ARBA" id="ARBA00022571"/>
    </source>
</evidence>
<dbReference type="HAMAP" id="MF_00150">
    <property type="entry name" value="ArgC_type1"/>
    <property type="match status" value="1"/>
</dbReference>
<accession>A0A3P3XIL1</accession>
<dbReference type="Gene3D" id="3.30.360.10">
    <property type="entry name" value="Dihydrodipicolinate Reductase, domain 2"/>
    <property type="match status" value="1"/>
</dbReference>
<feature type="domain" description="Semialdehyde dehydrogenase NAD-binding" evidence="9">
    <location>
        <begin position="3"/>
        <end position="145"/>
    </location>
</feature>
<dbReference type="CDD" id="cd23934">
    <property type="entry name" value="AGPR_1_C"/>
    <property type="match status" value="1"/>
</dbReference>
<organism evidence="10">
    <name type="scientific">uncultured spirochete</name>
    <dbReference type="NCBI Taxonomy" id="156406"/>
    <lineage>
        <taxon>Bacteria</taxon>
        <taxon>Pseudomonadati</taxon>
        <taxon>Spirochaetota</taxon>
        <taxon>Spirochaetia</taxon>
        <taxon>Spirochaetales</taxon>
        <taxon>environmental samples</taxon>
    </lineage>
</organism>
<dbReference type="InterPro" id="IPR058924">
    <property type="entry name" value="AGPR_dimerisation_dom"/>
</dbReference>
<name>A0A3P3XIL1_9SPIR</name>
<keyword evidence="2 7" id="KW-0055">Arginine biosynthesis</keyword>
<dbReference type="GO" id="GO:0006526">
    <property type="term" value="P:L-arginine biosynthetic process"/>
    <property type="evidence" value="ECO:0007669"/>
    <property type="project" value="UniProtKB-UniRule"/>
</dbReference>
<comment type="catalytic activity">
    <reaction evidence="6 7">
        <text>N-acetyl-L-glutamate 5-semialdehyde + phosphate + NADP(+) = N-acetyl-L-glutamyl 5-phosphate + NADPH + H(+)</text>
        <dbReference type="Rhea" id="RHEA:21588"/>
        <dbReference type="ChEBI" id="CHEBI:15378"/>
        <dbReference type="ChEBI" id="CHEBI:29123"/>
        <dbReference type="ChEBI" id="CHEBI:43474"/>
        <dbReference type="ChEBI" id="CHEBI:57783"/>
        <dbReference type="ChEBI" id="CHEBI:57936"/>
        <dbReference type="ChEBI" id="CHEBI:58349"/>
        <dbReference type="EC" id="1.2.1.38"/>
    </reaction>
</comment>
<dbReference type="InterPro" id="IPR036291">
    <property type="entry name" value="NAD(P)-bd_dom_sf"/>
</dbReference>
<dbReference type="PROSITE" id="PS01224">
    <property type="entry name" value="ARGC"/>
    <property type="match status" value="1"/>
</dbReference>
<comment type="function">
    <text evidence="7">Catalyzes the NADPH-dependent reduction of N-acetyl-5-glutamyl phosphate to yield N-acetyl-L-glutamate 5-semialdehyde.</text>
</comment>
<dbReference type="NCBIfam" id="TIGR01850">
    <property type="entry name" value="argC"/>
    <property type="match status" value="1"/>
</dbReference>
<dbReference type="AlphaFoldDB" id="A0A3P3XIL1"/>
<comment type="similarity">
    <text evidence="7">Belongs to the NAGSA dehydrogenase family. Type 1 subfamily.</text>
</comment>
<dbReference type="UniPathway" id="UPA00068">
    <property type="reaction ID" value="UER00108"/>
</dbReference>
<dbReference type="SMART" id="SM00859">
    <property type="entry name" value="Semialdhyde_dh"/>
    <property type="match status" value="1"/>
</dbReference>
<dbReference type="InterPro" id="IPR050085">
    <property type="entry name" value="AGPR"/>
</dbReference>
<dbReference type="PANTHER" id="PTHR32338">
    <property type="entry name" value="N-ACETYL-GAMMA-GLUTAMYL-PHOSPHATE REDUCTASE, CHLOROPLASTIC-RELATED-RELATED"/>
    <property type="match status" value="1"/>
</dbReference>
<dbReference type="InterPro" id="IPR023013">
    <property type="entry name" value="AGPR_AS"/>
</dbReference>
<comment type="subcellular location">
    <subcellularLocation>
        <location evidence="7">Cytoplasm</location>
    </subcellularLocation>
</comment>
<evidence type="ECO:0000256" key="6">
    <source>
        <dbReference type="ARBA" id="ARBA00050557"/>
    </source>
</evidence>
<reference evidence="10" key="1">
    <citation type="submission" date="2017-02" db="EMBL/GenBank/DDBJ databases">
        <authorList>
            <person name="Regsiter A."/>
            <person name="William W."/>
        </authorList>
    </citation>
    <scope>NUCLEOTIDE SEQUENCE</scope>
    <source>
        <strain evidence="10">Bib</strain>
    </source>
</reference>
<evidence type="ECO:0000256" key="5">
    <source>
        <dbReference type="ARBA" id="ARBA00023002"/>
    </source>
</evidence>
<evidence type="ECO:0000256" key="3">
    <source>
        <dbReference type="ARBA" id="ARBA00022605"/>
    </source>
</evidence>
<protein>
    <recommendedName>
        <fullName evidence="7">N-acetyl-gamma-glutamyl-phosphate reductase</fullName>
        <shortName evidence="7">AGPR</shortName>
        <ecNumber evidence="7">1.2.1.38</ecNumber>
    </recommendedName>
    <alternativeName>
        <fullName evidence="7">N-acetyl-glutamate semialdehyde dehydrogenase</fullName>
        <shortName evidence="7">NAGSA dehydrogenase</shortName>
    </alternativeName>
</protein>
<evidence type="ECO:0000256" key="1">
    <source>
        <dbReference type="ARBA" id="ARBA00004862"/>
    </source>
</evidence>
<dbReference type="Pfam" id="PF01118">
    <property type="entry name" value="Semialdhyde_dh"/>
    <property type="match status" value="1"/>
</dbReference>
<evidence type="ECO:0000313" key="10">
    <source>
        <dbReference type="EMBL" id="SLM12656.1"/>
    </source>
</evidence>
<sequence>MIHVGILGATGYAGLELTRILLQHPRVDRLSASSVSFEGKSLEDVYPSMVNVVDGSALPPLEKAEDVMARADIVFSCLPHGHAETAGWQCVEDGKPFIDISADFRFGTHEELFKKWYGAGYEYPEVHAQAVYGLPELHRTAIKSARLIANPGCYPTAAELGLMPALQEGIADLSSIVITSMSGVTGAGREPSQTTHYPEAADAASPYKVGSHRHQPEIDLLLSEMAGAEVHSVFTPILAPMNRGILSTICFGLVHTISAADLHALYADRYAGEPFVRVLPLGSTASNRFVKYSNYCDISVHLSADGSKAVIISAIDNMVKGAAGQAVQNMNILLGFDETEGLRFIPPAF</sequence>
<dbReference type="SUPFAM" id="SSF55347">
    <property type="entry name" value="Glyceraldehyde-3-phosphate dehydrogenase-like, C-terminal domain"/>
    <property type="match status" value="1"/>
</dbReference>
<keyword evidence="5 7" id="KW-0560">Oxidoreductase</keyword>
<dbReference type="EC" id="1.2.1.38" evidence="7"/>
<dbReference type="GO" id="GO:0051287">
    <property type="term" value="F:NAD binding"/>
    <property type="evidence" value="ECO:0007669"/>
    <property type="project" value="InterPro"/>
</dbReference>
<comment type="pathway">
    <text evidence="1 7">Amino-acid biosynthesis; L-arginine biosynthesis; N(2)-acetyl-L-ornithine from L-glutamate: step 3/4.</text>
</comment>
<gene>
    <name evidence="7 10" type="primary">argC</name>
    <name evidence="10" type="ORF">SPIROBIBN47_260004</name>
</gene>
<dbReference type="CDD" id="cd17895">
    <property type="entry name" value="AGPR_1_N"/>
    <property type="match status" value="1"/>
</dbReference>
<dbReference type="GO" id="GO:0070401">
    <property type="term" value="F:NADP+ binding"/>
    <property type="evidence" value="ECO:0007669"/>
    <property type="project" value="InterPro"/>
</dbReference>
<dbReference type="Pfam" id="PF22698">
    <property type="entry name" value="Semialdhyde_dhC_1"/>
    <property type="match status" value="1"/>
</dbReference>
<dbReference type="EMBL" id="FWDM01000019">
    <property type="protein sequence ID" value="SLM12656.1"/>
    <property type="molecule type" value="Genomic_DNA"/>
</dbReference>
<proteinExistence type="inferred from homology"/>
<dbReference type="InterPro" id="IPR000706">
    <property type="entry name" value="AGPR_type-1"/>
</dbReference>
<dbReference type="FunFam" id="3.30.360.10:FF:000014">
    <property type="entry name" value="N-acetyl-gamma-glutamyl-phosphate reductase"/>
    <property type="match status" value="1"/>
</dbReference>
<keyword evidence="7" id="KW-0963">Cytoplasm</keyword>
<evidence type="ECO:0000256" key="8">
    <source>
        <dbReference type="PROSITE-ProRule" id="PRU10010"/>
    </source>
</evidence>
<evidence type="ECO:0000256" key="4">
    <source>
        <dbReference type="ARBA" id="ARBA00022857"/>
    </source>
</evidence>
<evidence type="ECO:0000259" key="9">
    <source>
        <dbReference type="SMART" id="SM00859"/>
    </source>
</evidence>
<dbReference type="GO" id="GO:0003942">
    <property type="term" value="F:N-acetyl-gamma-glutamyl-phosphate reductase activity"/>
    <property type="evidence" value="ECO:0007669"/>
    <property type="project" value="UniProtKB-UniRule"/>
</dbReference>
<dbReference type="InterPro" id="IPR000534">
    <property type="entry name" value="Semialdehyde_DH_NAD-bd"/>
</dbReference>